<dbReference type="HOGENOM" id="CLU_105776_0_0_2"/>
<keyword evidence="3" id="KW-1185">Reference proteome</keyword>
<organism evidence="2 3">
    <name type="scientific">Methanosarcina horonobensis HB-1 = JCM 15518</name>
    <dbReference type="NCBI Taxonomy" id="1434110"/>
    <lineage>
        <taxon>Archaea</taxon>
        <taxon>Methanobacteriati</taxon>
        <taxon>Methanobacteriota</taxon>
        <taxon>Stenosarchaea group</taxon>
        <taxon>Methanomicrobia</taxon>
        <taxon>Methanosarcinales</taxon>
        <taxon>Methanosarcinaceae</taxon>
        <taxon>Methanosarcina</taxon>
    </lineage>
</organism>
<dbReference type="PATRIC" id="fig|1434110.4.peg.5104"/>
<evidence type="ECO:0000313" key="2">
    <source>
        <dbReference type="EMBL" id="AKB80498.1"/>
    </source>
</evidence>
<keyword evidence="2" id="KW-0456">Lyase</keyword>
<accession>A0A0E3SJN7</accession>
<dbReference type="GO" id="GO:0016829">
    <property type="term" value="F:lyase activity"/>
    <property type="evidence" value="ECO:0007669"/>
    <property type="project" value="UniProtKB-KW"/>
</dbReference>
<dbReference type="KEGG" id="mhor:MSHOH_4015"/>
<proteinExistence type="predicted"/>
<dbReference type="PROSITE" id="PS51819">
    <property type="entry name" value="VOC"/>
    <property type="match status" value="1"/>
</dbReference>
<sequence length="154" mass="18144">MKFICPLIVVNNMEISRNFYEKVLNQKIQYDFGENISFEGGFAIHLKSHFSDLISVNKNNIIQKSNNSELYFEEEDLDSFLQKLKGMDSIEYVHKLKEQPWGQRVIRFYDPDMHIVEVGEPMESVVKRLLNEGLSVEETSKRTLMPEEFVRQFS</sequence>
<protein>
    <submittedName>
        <fullName evidence="2">Lactoylglutation lyase</fullName>
    </submittedName>
</protein>
<evidence type="ECO:0000313" key="3">
    <source>
        <dbReference type="Proteomes" id="UP000033101"/>
    </source>
</evidence>
<dbReference type="SUPFAM" id="SSF54593">
    <property type="entry name" value="Glyoxalase/Bleomycin resistance protein/Dihydroxybiphenyl dioxygenase"/>
    <property type="match status" value="1"/>
</dbReference>
<dbReference type="InterPro" id="IPR025870">
    <property type="entry name" value="Glyoxalase-like_dom"/>
</dbReference>
<dbReference type="InterPro" id="IPR037523">
    <property type="entry name" value="VOC_core"/>
</dbReference>
<dbReference type="GeneID" id="24833384"/>
<dbReference type="AlphaFoldDB" id="A0A0E3SJN7"/>
<dbReference type="RefSeq" id="WP_048142779.1">
    <property type="nucleotide sequence ID" value="NZ_CP009516.1"/>
</dbReference>
<dbReference type="Proteomes" id="UP000033101">
    <property type="component" value="Chromosome"/>
</dbReference>
<dbReference type="InterPro" id="IPR029068">
    <property type="entry name" value="Glyas_Bleomycin-R_OHBP_Dase"/>
</dbReference>
<evidence type="ECO:0000259" key="1">
    <source>
        <dbReference type="PROSITE" id="PS51819"/>
    </source>
</evidence>
<gene>
    <name evidence="2" type="ORF">MSHOH_4015</name>
</gene>
<dbReference type="STRING" id="1434110.MSHOH_4015"/>
<dbReference type="EMBL" id="CP009516">
    <property type="protein sequence ID" value="AKB80498.1"/>
    <property type="molecule type" value="Genomic_DNA"/>
</dbReference>
<name>A0A0E3SJN7_9EURY</name>
<dbReference type="Pfam" id="PF12681">
    <property type="entry name" value="Glyoxalase_2"/>
    <property type="match status" value="1"/>
</dbReference>
<reference evidence="2 3" key="1">
    <citation type="submission" date="2014-07" db="EMBL/GenBank/DDBJ databases">
        <title>Methanogenic archaea and the global carbon cycle.</title>
        <authorList>
            <person name="Henriksen J.R."/>
            <person name="Luke J."/>
            <person name="Reinhart S."/>
            <person name="Benedict M.N."/>
            <person name="Youngblut N.D."/>
            <person name="Metcalf M.E."/>
            <person name="Whitaker R.J."/>
            <person name="Metcalf W.W."/>
        </authorList>
    </citation>
    <scope>NUCLEOTIDE SEQUENCE [LARGE SCALE GENOMIC DNA]</scope>
    <source>
        <strain evidence="2 3">HB-1</strain>
    </source>
</reference>
<feature type="domain" description="VOC" evidence="1">
    <location>
        <begin position="2"/>
        <end position="121"/>
    </location>
</feature>
<dbReference type="OrthoDB" id="358887at2157"/>
<dbReference type="Gene3D" id="3.10.180.10">
    <property type="entry name" value="2,3-Dihydroxybiphenyl 1,2-Dioxygenase, domain 1"/>
    <property type="match status" value="1"/>
</dbReference>